<protein>
    <submittedName>
        <fullName evidence="2">Uncharacterized protein</fullName>
    </submittedName>
</protein>
<reference evidence="2" key="1">
    <citation type="journal article" date="2020" name="Stud. Mycol.">
        <title>101 Dothideomycetes genomes: a test case for predicting lifestyles and emergence of pathogens.</title>
        <authorList>
            <person name="Haridas S."/>
            <person name="Albert R."/>
            <person name="Binder M."/>
            <person name="Bloem J."/>
            <person name="Labutti K."/>
            <person name="Salamov A."/>
            <person name="Andreopoulos B."/>
            <person name="Baker S."/>
            <person name="Barry K."/>
            <person name="Bills G."/>
            <person name="Bluhm B."/>
            <person name="Cannon C."/>
            <person name="Castanera R."/>
            <person name="Culley D."/>
            <person name="Daum C."/>
            <person name="Ezra D."/>
            <person name="Gonzalez J."/>
            <person name="Henrissat B."/>
            <person name="Kuo A."/>
            <person name="Liang C."/>
            <person name="Lipzen A."/>
            <person name="Lutzoni F."/>
            <person name="Magnuson J."/>
            <person name="Mondo S."/>
            <person name="Nolan M."/>
            <person name="Ohm R."/>
            <person name="Pangilinan J."/>
            <person name="Park H.-J."/>
            <person name="Ramirez L."/>
            <person name="Alfaro M."/>
            <person name="Sun H."/>
            <person name="Tritt A."/>
            <person name="Yoshinaga Y."/>
            <person name="Zwiers L.-H."/>
            <person name="Turgeon B."/>
            <person name="Goodwin S."/>
            <person name="Spatafora J."/>
            <person name="Crous P."/>
            <person name="Grigoriev I."/>
        </authorList>
    </citation>
    <scope>NUCLEOTIDE SEQUENCE</scope>
    <source>
        <strain evidence="2">SCOH1-5</strain>
    </source>
</reference>
<name>A0A6A6F773_9PEZI</name>
<organism evidence="2 3">
    <name type="scientific">Cercospora zeae-maydis SCOH1-5</name>
    <dbReference type="NCBI Taxonomy" id="717836"/>
    <lineage>
        <taxon>Eukaryota</taxon>
        <taxon>Fungi</taxon>
        <taxon>Dikarya</taxon>
        <taxon>Ascomycota</taxon>
        <taxon>Pezizomycotina</taxon>
        <taxon>Dothideomycetes</taxon>
        <taxon>Dothideomycetidae</taxon>
        <taxon>Mycosphaerellales</taxon>
        <taxon>Mycosphaerellaceae</taxon>
        <taxon>Cercospora</taxon>
    </lineage>
</organism>
<feature type="region of interest" description="Disordered" evidence="1">
    <location>
        <begin position="42"/>
        <end position="77"/>
    </location>
</feature>
<evidence type="ECO:0000313" key="3">
    <source>
        <dbReference type="Proteomes" id="UP000799539"/>
    </source>
</evidence>
<proteinExistence type="predicted"/>
<gene>
    <name evidence="2" type="ORF">CERZMDRAFT_91287</name>
</gene>
<keyword evidence="3" id="KW-1185">Reference proteome</keyword>
<dbReference type="AlphaFoldDB" id="A0A6A6F773"/>
<feature type="compositionally biased region" description="Basic and acidic residues" evidence="1">
    <location>
        <begin position="65"/>
        <end position="77"/>
    </location>
</feature>
<evidence type="ECO:0000313" key="2">
    <source>
        <dbReference type="EMBL" id="KAF2209666.1"/>
    </source>
</evidence>
<feature type="compositionally biased region" description="Polar residues" evidence="1">
    <location>
        <begin position="42"/>
        <end position="64"/>
    </location>
</feature>
<evidence type="ECO:0000256" key="1">
    <source>
        <dbReference type="SAM" id="MobiDB-lite"/>
    </source>
</evidence>
<dbReference type="EMBL" id="ML992685">
    <property type="protein sequence ID" value="KAF2209666.1"/>
    <property type="molecule type" value="Genomic_DNA"/>
</dbReference>
<dbReference type="Proteomes" id="UP000799539">
    <property type="component" value="Unassembled WGS sequence"/>
</dbReference>
<accession>A0A6A6F773</accession>
<sequence length="77" mass="8609">MMAAGHSRIYRDLSCVKNYHTPQCHRAETVLVRLLHKAKQPKTNNFLPPSSNLGEAFPPTTTTGARDDCVEEGKKRS</sequence>